<evidence type="ECO:0000256" key="6">
    <source>
        <dbReference type="ARBA" id="ARBA00023277"/>
    </source>
</evidence>
<evidence type="ECO:0000256" key="5">
    <source>
        <dbReference type="ARBA" id="ARBA00022840"/>
    </source>
</evidence>
<dbReference type="Gene3D" id="3.40.980.20">
    <property type="entry name" value="Four-carbon acid sugar kinase, nucleotide binding domain"/>
    <property type="match status" value="1"/>
</dbReference>
<evidence type="ECO:0000256" key="2">
    <source>
        <dbReference type="ARBA" id="ARBA00022679"/>
    </source>
</evidence>
<keyword evidence="3" id="KW-0547">Nucleotide-binding</keyword>
<dbReference type="GO" id="GO:0016301">
    <property type="term" value="F:kinase activity"/>
    <property type="evidence" value="ECO:0007669"/>
    <property type="project" value="UniProtKB-KW"/>
</dbReference>
<dbReference type="Pfam" id="PF17042">
    <property type="entry name" value="NBD_C"/>
    <property type="match status" value="1"/>
</dbReference>
<evidence type="ECO:0008006" key="10">
    <source>
        <dbReference type="Google" id="ProtNLM"/>
    </source>
</evidence>
<evidence type="ECO:0000313" key="9">
    <source>
        <dbReference type="EMBL" id="KKN70729.1"/>
    </source>
</evidence>
<evidence type="ECO:0000256" key="3">
    <source>
        <dbReference type="ARBA" id="ARBA00022741"/>
    </source>
</evidence>
<accession>A0A0F9SV41</accession>
<keyword evidence="2" id="KW-0808">Transferase</keyword>
<dbReference type="InterPro" id="IPR042213">
    <property type="entry name" value="NBD_C_sf"/>
</dbReference>
<gene>
    <name evidence="9" type="ORF">LCGC14_0427990</name>
</gene>
<reference evidence="9" key="1">
    <citation type="journal article" date="2015" name="Nature">
        <title>Complex archaea that bridge the gap between prokaryotes and eukaryotes.</title>
        <authorList>
            <person name="Spang A."/>
            <person name="Saw J.H."/>
            <person name="Jorgensen S.L."/>
            <person name="Zaremba-Niedzwiedzka K."/>
            <person name="Martijn J."/>
            <person name="Lind A.E."/>
            <person name="van Eijk R."/>
            <person name="Schleper C."/>
            <person name="Guy L."/>
            <person name="Ettema T.J."/>
        </authorList>
    </citation>
    <scope>NUCLEOTIDE SEQUENCE</scope>
</reference>
<dbReference type="InterPro" id="IPR010737">
    <property type="entry name" value="4-carb_acid_sugar_kinase_N"/>
</dbReference>
<dbReference type="SUPFAM" id="SSF142764">
    <property type="entry name" value="YgbK-like"/>
    <property type="match status" value="1"/>
</dbReference>
<keyword evidence="6" id="KW-0119">Carbohydrate metabolism</keyword>
<keyword evidence="4" id="KW-0418">Kinase</keyword>
<evidence type="ECO:0000256" key="4">
    <source>
        <dbReference type="ARBA" id="ARBA00022777"/>
    </source>
</evidence>
<evidence type="ECO:0000256" key="1">
    <source>
        <dbReference type="ARBA" id="ARBA00005715"/>
    </source>
</evidence>
<dbReference type="InterPro" id="IPR037051">
    <property type="entry name" value="4-carb_acid_sugar_kinase_N_sf"/>
</dbReference>
<keyword evidence="5" id="KW-0067">ATP-binding</keyword>
<feature type="domain" description="Four-carbon acid sugar kinase nucleotide binding" evidence="8">
    <location>
        <begin position="274"/>
        <end position="447"/>
    </location>
</feature>
<proteinExistence type="inferred from homology"/>
<dbReference type="Pfam" id="PF07005">
    <property type="entry name" value="SBD_N"/>
    <property type="match status" value="1"/>
</dbReference>
<comment type="similarity">
    <text evidence="1">Belongs to the four-carbon acid sugar kinase family.</text>
</comment>
<dbReference type="InterPro" id="IPR031475">
    <property type="entry name" value="NBD_C"/>
</dbReference>
<protein>
    <recommendedName>
        <fullName evidence="10">Four-carbon acid sugar kinase family protein</fullName>
    </recommendedName>
</protein>
<organism evidence="9">
    <name type="scientific">marine sediment metagenome</name>
    <dbReference type="NCBI Taxonomy" id="412755"/>
    <lineage>
        <taxon>unclassified sequences</taxon>
        <taxon>metagenomes</taxon>
        <taxon>ecological metagenomes</taxon>
    </lineage>
</organism>
<dbReference type="EMBL" id="LAZR01000398">
    <property type="protein sequence ID" value="KKN70729.1"/>
    <property type="molecule type" value="Genomic_DNA"/>
</dbReference>
<feature type="domain" description="Four-carbon acid sugar kinase N-terminal" evidence="7">
    <location>
        <begin position="11"/>
        <end position="247"/>
    </location>
</feature>
<sequence length="454" mass="47635">MTASLPAGVLLAFYGDDFTGSTDAMEVTAFAGLRTILFTRTPDADDLARFADYPVIGIAGTARSRSPEWMDEHLPGPFRALAALSPRILQYKVCSTFDSSTNIGSIGRAIDIGDAIVGGAWSPSIVGAPQLGRWQVFANLFAAAGADRYRIDRHPTMSRHPVTPMKEADLRLHLAAQTDRSILSIDVAALANGMAMKGAAQARQQRGTVVFIDVADDATQAEAGRLVWEGGDGSVFSASSSGLQYALVAHWRQTGLLPAIAESFPPVPPVERLLVLSGSCSPVTAEQIEVAEANGFETIRLDVAKAIDPATAPLEIERIQRAIDAALGRAAGAVVFAAKTIDDPAFAALRALATERCIPFSEAQDAIGRALGRIAAEAVPRLGLRRVVVAGGDTSGRVLEASPVTALEIAHPLGKGVPICRCHSGSPEFDGLEVVLKGGQLGGPSLFLDALGKR</sequence>
<dbReference type="Gene3D" id="3.40.50.10840">
    <property type="entry name" value="Putative sugar-binding, N-terminal domain"/>
    <property type="match status" value="1"/>
</dbReference>
<comment type="caution">
    <text evidence="9">The sequence shown here is derived from an EMBL/GenBank/DDBJ whole genome shotgun (WGS) entry which is preliminary data.</text>
</comment>
<evidence type="ECO:0000259" key="7">
    <source>
        <dbReference type="Pfam" id="PF07005"/>
    </source>
</evidence>
<dbReference type="AlphaFoldDB" id="A0A0F9SV41"/>
<dbReference type="GO" id="GO:0005524">
    <property type="term" value="F:ATP binding"/>
    <property type="evidence" value="ECO:0007669"/>
    <property type="project" value="UniProtKB-KW"/>
</dbReference>
<evidence type="ECO:0000259" key="8">
    <source>
        <dbReference type="Pfam" id="PF17042"/>
    </source>
</evidence>
<name>A0A0F9SV41_9ZZZZ</name>